<dbReference type="EMBL" id="HBUF01367495">
    <property type="protein sequence ID" value="CAG6724364.1"/>
    <property type="molecule type" value="Transcribed_RNA"/>
</dbReference>
<protein>
    <submittedName>
        <fullName evidence="1">Uncharacterized protein</fullName>
    </submittedName>
</protein>
<dbReference type="EMBL" id="HBUF01295955">
    <property type="protein sequence ID" value="CAG6690122.1"/>
    <property type="molecule type" value="Transcribed_RNA"/>
</dbReference>
<evidence type="ECO:0000313" key="1">
    <source>
        <dbReference type="EMBL" id="CAG6646060.1"/>
    </source>
</evidence>
<proteinExistence type="predicted"/>
<accession>A0A8D8R7Z9</accession>
<dbReference type="EMBL" id="HBUF01139709">
    <property type="protein sequence ID" value="CAG6646056.1"/>
    <property type="molecule type" value="Transcribed_RNA"/>
</dbReference>
<dbReference type="EMBL" id="HBUF01295950">
    <property type="protein sequence ID" value="CAG6690110.1"/>
    <property type="molecule type" value="Transcribed_RNA"/>
</dbReference>
<dbReference type="EMBL" id="HBUF01139708">
    <property type="protein sequence ID" value="CAG6646055.1"/>
    <property type="molecule type" value="Transcribed_RNA"/>
</dbReference>
<dbReference type="EMBL" id="HBUF01295953">
    <property type="protein sequence ID" value="CAG6690116.1"/>
    <property type="molecule type" value="Transcribed_RNA"/>
</dbReference>
<dbReference type="AlphaFoldDB" id="A0A8D8R7Z9"/>
<sequence length="115" mass="13855">MKNSTSGIHKKIQDEAEEQNQYIQVFLCRKHLPRTKFEFNSHLNILTLDCRMPQGRKLECTNTMKSTTPFKNSPFPENHRLFLCYKNKKKRNNPLSWSNKWIQHDQQSFSIQKWN</sequence>
<dbReference type="EMBL" id="HBUF01367496">
    <property type="protein sequence ID" value="CAG6724365.1"/>
    <property type="molecule type" value="Transcribed_RNA"/>
</dbReference>
<dbReference type="EMBL" id="HBUF01295954">
    <property type="protein sequence ID" value="CAG6690119.1"/>
    <property type="molecule type" value="Transcribed_RNA"/>
</dbReference>
<dbReference type="EMBL" id="HBUF01295952">
    <property type="protein sequence ID" value="CAG6690114.1"/>
    <property type="molecule type" value="Transcribed_RNA"/>
</dbReference>
<name>A0A8D8R7Z9_9HEMI</name>
<reference evidence="1" key="1">
    <citation type="submission" date="2021-05" db="EMBL/GenBank/DDBJ databases">
        <authorList>
            <person name="Alioto T."/>
            <person name="Alioto T."/>
            <person name="Gomez Garrido J."/>
        </authorList>
    </citation>
    <scope>NUCLEOTIDE SEQUENCE</scope>
</reference>
<dbReference type="EMBL" id="HBUF01139713">
    <property type="protein sequence ID" value="CAG6646060.1"/>
    <property type="molecule type" value="Transcribed_RNA"/>
</dbReference>
<organism evidence="1">
    <name type="scientific">Cacopsylla melanoneura</name>
    <dbReference type="NCBI Taxonomy" id="428564"/>
    <lineage>
        <taxon>Eukaryota</taxon>
        <taxon>Metazoa</taxon>
        <taxon>Ecdysozoa</taxon>
        <taxon>Arthropoda</taxon>
        <taxon>Hexapoda</taxon>
        <taxon>Insecta</taxon>
        <taxon>Pterygota</taxon>
        <taxon>Neoptera</taxon>
        <taxon>Paraneoptera</taxon>
        <taxon>Hemiptera</taxon>
        <taxon>Sternorrhyncha</taxon>
        <taxon>Psylloidea</taxon>
        <taxon>Psyllidae</taxon>
        <taxon>Psyllinae</taxon>
        <taxon>Cacopsylla</taxon>
    </lineage>
</organism>
<dbReference type="EMBL" id="HBUF01554319">
    <property type="protein sequence ID" value="CAG6759919.1"/>
    <property type="molecule type" value="Transcribed_RNA"/>
</dbReference>